<dbReference type="Proteomes" id="UP001589700">
    <property type="component" value="Unassembled WGS sequence"/>
</dbReference>
<feature type="signal peptide" evidence="2">
    <location>
        <begin position="1"/>
        <end position="29"/>
    </location>
</feature>
<sequence length="416" mass="44194">MTTRRFGTALAIPVLAAGLLTTLSPAASAQEGQTREVPVTHACVGVPYPNPDEVLQDPPSWIPTELLGILRPLIQTATFNTSEISDNVTVTAPERVEPGEEFTVRLQPGAMSRDREVSRLSYDFRVPTDATLIDYQIVSGTAQGLRGTPTLTRVNAAGQQSETGEFLRLSGGDATVNNRPAWDRTLDGGGWGDGLGAPENGQFRLPAIDLTLTAEDGATVTTGLRTGPAAPAAGPDASMGFLTEYRTYSINESFWIWSIDLEATVGHANYCSATGLGRQALSTTQVHGVYQTATEIDVQLEALTGDEVRITADVTPNPGRGTVEFYDGEDLIGTSTVGEDGTAELVWRFRDPGTHPITARYVGDAEYLSSESDTRTVGVTVPGELVIEPEPEEPVDPDFPEPDTGLLGSLMGSLGS</sequence>
<organism evidence="4 5">
    <name type="scientific">Dietzia aerolata</name>
    <dbReference type="NCBI Taxonomy" id="595984"/>
    <lineage>
        <taxon>Bacteria</taxon>
        <taxon>Bacillati</taxon>
        <taxon>Actinomycetota</taxon>
        <taxon>Actinomycetes</taxon>
        <taxon>Mycobacteriales</taxon>
        <taxon>Dietziaceae</taxon>
        <taxon>Dietzia</taxon>
    </lineage>
</organism>
<dbReference type="InterPro" id="IPR013783">
    <property type="entry name" value="Ig-like_fold"/>
</dbReference>
<evidence type="ECO:0000256" key="2">
    <source>
        <dbReference type="SAM" id="SignalP"/>
    </source>
</evidence>
<dbReference type="Pfam" id="PF16640">
    <property type="entry name" value="Big_3_5"/>
    <property type="match status" value="1"/>
</dbReference>
<feature type="compositionally biased region" description="Acidic residues" evidence="1">
    <location>
        <begin position="389"/>
        <end position="401"/>
    </location>
</feature>
<dbReference type="RefSeq" id="WP_182631643.1">
    <property type="nucleotide sequence ID" value="NZ_JAALDM010000067.1"/>
</dbReference>
<comment type="caution">
    <text evidence="4">The sequence shown here is derived from an EMBL/GenBank/DDBJ whole genome shotgun (WGS) entry which is preliminary data.</text>
</comment>
<dbReference type="InterPro" id="IPR032109">
    <property type="entry name" value="Big_3_5"/>
</dbReference>
<reference evidence="4 5" key="1">
    <citation type="submission" date="2024-09" db="EMBL/GenBank/DDBJ databases">
        <authorList>
            <person name="Sun Q."/>
            <person name="Mori K."/>
        </authorList>
    </citation>
    <scope>NUCLEOTIDE SEQUENCE [LARGE SCALE GENOMIC DNA]</scope>
    <source>
        <strain evidence="4 5">CCM 7659</strain>
    </source>
</reference>
<gene>
    <name evidence="4" type="ORF">ACFFVD_06215</name>
</gene>
<dbReference type="Gene3D" id="2.60.40.10">
    <property type="entry name" value="Immunoglobulins"/>
    <property type="match status" value="1"/>
</dbReference>
<dbReference type="EMBL" id="JBHMDY010000004">
    <property type="protein sequence ID" value="MFB9259393.1"/>
    <property type="molecule type" value="Genomic_DNA"/>
</dbReference>
<evidence type="ECO:0000256" key="1">
    <source>
        <dbReference type="SAM" id="MobiDB-lite"/>
    </source>
</evidence>
<proteinExistence type="predicted"/>
<feature type="compositionally biased region" description="Low complexity" evidence="1">
    <location>
        <begin position="402"/>
        <end position="416"/>
    </location>
</feature>
<feature type="chain" id="PRO_5047026993" evidence="2">
    <location>
        <begin position="30"/>
        <end position="416"/>
    </location>
</feature>
<accession>A0ABV5JNW0</accession>
<name>A0ABV5JNW0_9ACTN</name>
<keyword evidence="2" id="KW-0732">Signal</keyword>
<keyword evidence="5" id="KW-1185">Reference proteome</keyword>
<feature type="domain" description="Bacterial Ig-like" evidence="3">
    <location>
        <begin position="302"/>
        <end position="380"/>
    </location>
</feature>
<evidence type="ECO:0000313" key="5">
    <source>
        <dbReference type="Proteomes" id="UP001589700"/>
    </source>
</evidence>
<protein>
    <submittedName>
        <fullName evidence="4">Ig-like domain-containing protein</fullName>
    </submittedName>
</protein>
<evidence type="ECO:0000313" key="4">
    <source>
        <dbReference type="EMBL" id="MFB9259393.1"/>
    </source>
</evidence>
<feature type="region of interest" description="Disordered" evidence="1">
    <location>
        <begin position="389"/>
        <end position="416"/>
    </location>
</feature>
<evidence type="ECO:0000259" key="3">
    <source>
        <dbReference type="Pfam" id="PF16640"/>
    </source>
</evidence>